<accession>A0ABT9DW80</accession>
<feature type="domain" description="GGDEF" evidence="2">
    <location>
        <begin position="48"/>
        <end position="181"/>
    </location>
</feature>
<dbReference type="Pfam" id="PF00563">
    <property type="entry name" value="EAL"/>
    <property type="match status" value="1"/>
</dbReference>
<reference evidence="3 4" key="1">
    <citation type="submission" date="2023-08" db="EMBL/GenBank/DDBJ databases">
        <title>The draft genome sequence of Paracraurococcus sp. LOR1-02.</title>
        <authorList>
            <person name="Kingkaew E."/>
            <person name="Tanasupawat S."/>
        </authorList>
    </citation>
    <scope>NUCLEOTIDE SEQUENCE [LARGE SCALE GENOMIC DNA]</scope>
    <source>
        <strain evidence="3 4">LOR1-02</strain>
    </source>
</reference>
<dbReference type="InterPro" id="IPR029787">
    <property type="entry name" value="Nucleotide_cyclase"/>
</dbReference>
<dbReference type="InterPro" id="IPR043128">
    <property type="entry name" value="Rev_trsase/Diguanyl_cyclase"/>
</dbReference>
<dbReference type="InterPro" id="IPR000160">
    <property type="entry name" value="GGDEF_dom"/>
</dbReference>
<keyword evidence="4" id="KW-1185">Reference proteome</keyword>
<dbReference type="Proteomes" id="UP001243009">
    <property type="component" value="Unassembled WGS sequence"/>
</dbReference>
<dbReference type="SMART" id="SM00052">
    <property type="entry name" value="EAL"/>
    <property type="match status" value="1"/>
</dbReference>
<evidence type="ECO:0000259" key="1">
    <source>
        <dbReference type="PROSITE" id="PS50883"/>
    </source>
</evidence>
<dbReference type="Pfam" id="PF00990">
    <property type="entry name" value="GGDEF"/>
    <property type="match status" value="1"/>
</dbReference>
<dbReference type="NCBIfam" id="TIGR00254">
    <property type="entry name" value="GGDEF"/>
    <property type="match status" value="1"/>
</dbReference>
<dbReference type="RefSeq" id="WP_305103027.1">
    <property type="nucleotide sequence ID" value="NZ_JAUTWS010000005.1"/>
</dbReference>
<dbReference type="InterPro" id="IPR035919">
    <property type="entry name" value="EAL_sf"/>
</dbReference>
<sequence>MAEGGTAGQEGICAQCPARVAADPLTGLADRRQFRDRLAEALAGHAAEGPGVLLIDLDRFKAVNDALGHPAGDALLQAAGRRLRSALRPGDVAARLGGDEFAVLLAPPTAREAVAGVADRLVELLARPYVVRGQVAMVGASIGAALAPADGTDPDTLMSRADLALYQSKGQGRGRCSFFVPELQARAEARRALELGLRAALPRGEFALHYQPQLDLGTRRLAGFEALLRWHRPGAGLVPPGAFIPLAEEIGLIGPIGDWVLGEATREAAGWPAPLRVAVNVAPQQFQDGRLVGTVQAALASAGLAGARLELEVTESALLEDGGWGTMGQLQALKALGVRISLDDFGTGYSSLSQLRSFPFDRVKIDRSFADDAAVVRAVAALGASLGMRTTAEGVETAAQLERIRAEGCTEAQGYLLGRPAPAADLPEIIGRLGAPPTSGMGEAA</sequence>
<proteinExistence type="predicted"/>
<dbReference type="PROSITE" id="PS50883">
    <property type="entry name" value="EAL"/>
    <property type="match status" value="1"/>
</dbReference>
<dbReference type="SUPFAM" id="SSF141868">
    <property type="entry name" value="EAL domain-like"/>
    <property type="match status" value="1"/>
</dbReference>
<dbReference type="InterPro" id="IPR001633">
    <property type="entry name" value="EAL_dom"/>
</dbReference>
<evidence type="ECO:0000313" key="3">
    <source>
        <dbReference type="EMBL" id="MDO9708161.1"/>
    </source>
</evidence>
<evidence type="ECO:0000313" key="4">
    <source>
        <dbReference type="Proteomes" id="UP001243009"/>
    </source>
</evidence>
<dbReference type="Gene3D" id="3.30.70.270">
    <property type="match status" value="1"/>
</dbReference>
<dbReference type="CDD" id="cd01949">
    <property type="entry name" value="GGDEF"/>
    <property type="match status" value="1"/>
</dbReference>
<name>A0ABT9DW80_9PROT</name>
<dbReference type="InterPro" id="IPR052155">
    <property type="entry name" value="Biofilm_reg_signaling"/>
</dbReference>
<dbReference type="PANTHER" id="PTHR44757">
    <property type="entry name" value="DIGUANYLATE CYCLASE DGCP"/>
    <property type="match status" value="1"/>
</dbReference>
<dbReference type="CDD" id="cd01948">
    <property type="entry name" value="EAL"/>
    <property type="match status" value="1"/>
</dbReference>
<gene>
    <name evidence="3" type="ORF">Q7A36_07400</name>
</gene>
<dbReference type="PROSITE" id="PS50887">
    <property type="entry name" value="GGDEF"/>
    <property type="match status" value="1"/>
</dbReference>
<organism evidence="3 4">
    <name type="scientific">Paracraurococcus lichenis</name>
    <dbReference type="NCBI Taxonomy" id="3064888"/>
    <lineage>
        <taxon>Bacteria</taxon>
        <taxon>Pseudomonadati</taxon>
        <taxon>Pseudomonadota</taxon>
        <taxon>Alphaproteobacteria</taxon>
        <taxon>Acetobacterales</taxon>
        <taxon>Roseomonadaceae</taxon>
        <taxon>Paracraurococcus</taxon>
    </lineage>
</organism>
<protein>
    <submittedName>
        <fullName evidence="3">EAL domain-containing protein</fullName>
    </submittedName>
</protein>
<dbReference type="SUPFAM" id="SSF55073">
    <property type="entry name" value="Nucleotide cyclase"/>
    <property type="match status" value="1"/>
</dbReference>
<dbReference type="Gene3D" id="3.20.20.450">
    <property type="entry name" value="EAL domain"/>
    <property type="match status" value="1"/>
</dbReference>
<dbReference type="EMBL" id="JAUTWS010000005">
    <property type="protein sequence ID" value="MDO9708161.1"/>
    <property type="molecule type" value="Genomic_DNA"/>
</dbReference>
<comment type="caution">
    <text evidence="3">The sequence shown here is derived from an EMBL/GenBank/DDBJ whole genome shotgun (WGS) entry which is preliminary data.</text>
</comment>
<evidence type="ECO:0000259" key="2">
    <source>
        <dbReference type="PROSITE" id="PS50887"/>
    </source>
</evidence>
<dbReference type="SMART" id="SM00267">
    <property type="entry name" value="GGDEF"/>
    <property type="match status" value="1"/>
</dbReference>
<feature type="domain" description="EAL" evidence="1">
    <location>
        <begin position="190"/>
        <end position="434"/>
    </location>
</feature>
<dbReference type="PANTHER" id="PTHR44757:SF2">
    <property type="entry name" value="BIOFILM ARCHITECTURE MAINTENANCE PROTEIN MBAA"/>
    <property type="match status" value="1"/>
</dbReference>